<evidence type="ECO:0000256" key="3">
    <source>
        <dbReference type="PIRSR" id="PIRSR602401-1"/>
    </source>
</evidence>
<sequence length="205" mass="23385">MTDKEIRGNLLDIFLGGSDTTASLFCYITYYVCKHPEVKQKMLSEIDSVLPNFSDKIYKQEDLNKLNYCKAVVMEAARLMPPISIGIRHITKEFDIAGYKWPAGTNFHLNIKGAQRHPEFWNNPEVFNPDRFYNNENDTSQIIIWGGGKRICPGKSLSTIESLLFIALVYKNYNVELVNPNDPLKFVAAMVISCSELKVRISPRT</sequence>
<dbReference type="GO" id="GO:0020037">
    <property type="term" value="F:heme binding"/>
    <property type="evidence" value="ECO:0007669"/>
    <property type="project" value="InterPro"/>
</dbReference>
<dbReference type="PRINTS" id="PR00385">
    <property type="entry name" value="P450"/>
</dbReference>
<keyword evidence="4" id="KW-0503">Monooxygenase</keyword>
<keyword evidence="3 4" id="KW-0349">Heme</keyword>
<dbReference type="Proteomes" id="UP000266673">
    <property type="component" value="Unassembled WGS sequence"/>
</dbReference>
<dbReference type="PRINTS" id="PR00463">
    <property type="entry name" value="EP450I"/>
</dbReference>
<dbReference type="AlphaFoldDB" id="A0A397TT00"/>
<dbReference type="STRING" id="44941.A0A397TT00"/>
<dbReference type="EMBL" id="QKWP01003228">
    <property type="protein sequence ID" value="RIB01255.1"/>
    <property type="molecule type" value="Genomic_DNA"/>
</dbReference>
<gene>
    <name evidence="5" type="ORF">C2G38_2231418</name>
</gene>
<organism evidence="5 6">
    <name type="scientific">Gigaspora rosea</name>
    <dbReference type="NCBI Taxonomy" id="44941"/>
    <lineage>
        <taxon>Eukaryota</taxon>
        <taxon>Fungi</taxon>
        <taxon>Fungi incertae sedis</taxon>
        <taxon>Mucoromycota</taxon>
        <taxon>Glomeromycotina</taxon>
        <taxon>Glomeromycetes</taxon>
        <taxon>Diversisporales</taxon>
        <taxon>Gigasporaceae</taxon>
        <taxon>Gigaspora</taxon>
    </lineage>
</organism>
<keyword evidence="4" id="KW-0560">Oxidoreductase</keyword>
<dbReference type="InterPro" id="IPR036396">
    <property type="entry name" value="Cyt_P450_sf"/>
</dbReference>
<accession>A0A397TT00</accession>
<evidence type="ECO:0000256" key="1">
    <source>
        <dbReference type="ARBA" id="ARBA00022723"/>
    </source>
</evidence>
<dbReference type="Gene3D" id="1.10.630.10">
    <property type="entry name" value="Cytochrome P450"/>
    <property type="match status" value="1"/>
</dbReference>
<name>A0A397TT00_9GLOM</name>
<evidence type="ECO:0000256" key="4">
    <source>
        <dbReference type="RuleBase" id="RU000461"/>
    </source>
</evidence>
<dbReference type="GO" id="GO:0004497">
    <property type="term" value="F:monooxygenase activity"/>
    <property type="evidence" value="ECO:0007669"/>
    <property type="project" value="UniProtKB-KW"/>
</dbReference>
<dbReference type="SUPFAM" id="SSF48264">
    <property type="entry name" value="Cytochrome P450"/>
    <property type="match status" value="1"/>
</dbReference>
<dbReference type="GO" id="GO:0016705">
    <property type="term" value="F:oxidoreductase activity, acting on paired donors, with incorporation or reduction of molecular oxygen"/>
    <property type="evidence" value="ECO:0007669"/>
    <property type="project" value="InterPro"/>
</dbReference>
<dbReference type="InterPro" id="IPR001128">
    <property type="entry name" value="Cyt_P450"/>
</dbReference>
<dbReference type="PANTHER" id="PTHR24301">
    <property type="entry name" value="THROMBOXANE-A SYNTHASE"/>
    <property type="match status" value="1"/>
</dbReference>
<dbReference type="Pfam" id="PF00067">
    <property type="entry name" value="p450"/>
    <property type="match status" value="1"/>
</dbReference>
<comment type="similarity">
    <text evidence="4">Belongs to the cytochrome P450 family.</text>
</comment>
<proteinExistence type="inferred from homology"/>
<keyword evidence="6" id="KW-1185">Reference proteome</keyword>
<keyword evidence="2 3" id="KW-0408">Iron</keyword>
<comment type="caution">
    <text evidence="5">The sequence shown here is derived from an EMBL/GenBank/DDBJ whole genome shotgun (WGS) entry which is preliminary data.</text>
</comment>
<dbReference type="PANTHER" id="PTHR24301:SF2">
    <property type="entry name" value="THROMBOXANE-A SYNTHASE"/>
    <property type="match status" value="1"/>
</dbReference>
<evidence type="ECO:0000313" key="6">
    <source>
        <dbReference type="Proteomes" id="UP000266673"/>
    </source>
</evidence>
<protein>
    <submittedName>
        <fullName evidence="5">Cytochrome P450</fullName>
    </submittedName>
</protein>
<reference evidence="5 6" key="1">
    <citation type="submission" date="2018-06" db="EMBL/GenBank/DDBJ databases">
        <title>Comparative genomics reveals the genomic features of Rhizophagus irregularis, R. cerebriforme, R. diaphanum and Gigaspora rosea, and their symbiotic lifestyle signature.</title>
        <authorList>
            <person name="Morin E."/>
            <person name="San Clemente H."/>
            <person name="Chen E.C.H."/>
            <person name="De La Providencia I."/>
            <person name="Hainaut M."/>
            <person name="Kuo A."/>
            <person name="Kohler A."/>
            <person name="Murat C."/>
            <person name="Tang N."/>
            <person name="Roy S."/>
            <person name="Loubradou J."/>
            <person name="Henrissat B."/>
            <person name="Grigoriev I.V."/>
            <person name="Corradi N."/>
            <person name="Roux C."/>
            <person name="Martin F.M."/>
        </authorList>
    </citation>
    <scope>NUCLEOTIDE SEQUENCE [LARGE SCALE GENOMIC DNA]</scope>
    <source>
        <strain evidence="5 6">DAOM 194757</strain>
    </source>
</reference>
<feature type="binding site" description="axial binding residue" evidence="3">
    <location>
        <position position="152"/>
    </location>
    <ligand>
        <name>heme</name>
        <dbReference type="ChEBI" id="CHEBI:30413"/>
    </ligand>
    <ligandPart>
        <name>Fe</name>
        <dbReference type="ChEBI" id="CHEBI:18248"/>
    </ligandPart>
</feature>
<dbReference type="PROSITE" id="PS00086">
    <property type="entry name" value="CYTOCHROME_P450"/>
    <property type="match status" value="1"/>
</dbReference>
<dbReference type="GO" id="GO:0005506">
    <property type="term" value="F:iron ion binding"/>
    <property type="evidence" value="ECO:0007669"/>
    <property type="project" value="InterPro"/>
</dbReference>
<dbReference type="CDD" id="cd00302">
    <property type="entry name" value="cytochrome_P450"/>
    <property type="match status" value="1"/>
</dbReference>
<dbReference type="InterPro" id="IPR017972">
    <property type="entry name" value="Cyt_P450_CS"/>
</dbReference>
<evidence type="ECO:0000256" key="2">
    <source>
        <dbReference type="ARBA" id="ARBA00023004"/>
    </source>
</evidence>
<dbReference type="OrthoDB" id="2347964at2759"/>
<keyword evidence="1 3" id="KW-0479">Metal-binding</keyword>
<evidence type="ECO:0000313" key="5">
    <source>
        <dbReference type="EMBL" id="RIB01255.1"/>
    </source>
</evidence>
<comment type="cofactor">
    <cofactor evidence="3">
        <name>heme</name>
        <dbReference type="ChEBI" id="CHEBI:30413"/>
    </cofactor>
</comment>
<dbReference type="InterPro" id="IPR002401">
    <property type="entry name" value="Cyt_P450_E_grp-I"/>
</dbReference>